<evidence type="ECO:0000313" key="8">
    <source>
        <dbReference type="Proteomes" id="UP000295375"/>
    </source>
</evidence>
<dbReference type="InterPro" id="IPR032466">
    <property type="entry name" value="Metal_Hydrolase"/>
</dbReference>
<keyword evidence="2" id="KW-0479">Metal-binding</keyword>
<dbReference type="AlphaFoldDB" id="A0A4R6UNQ2"/>
<feature type="domain" description="Amidohydrolase-related" evidence="5">
    <location>
        <begin position="46"/>
        <end position="429"/>
    </location>
</feature>
<comment type="cofactor">
    <cofactor evidence="1">
        <name>Zn(2+)</name>
        <dbReference type="ChEBI" id="CHEBI:29105"/>
    </cofactor>
</comment>
<dbReference type="InterPro" id="IPR006680">
    <property type="entry name" value="Amidohydro-rel"/>
</dbReference>
<dbReference type="Proteomes" id="UP000295375">
    <property type="component" value="Unassembled WGS sequence"/>
</dbReference>
<dbReference type="GO" id="GO:0046872">
    <property type="term" value="F:metal ion binding"/>
    <property type="evidence" value="ECO:0007669"/>
    <property type="project" value="UniProtKB-KW"/>
</dbReference>
<dbReference type="EMBL" id="SNYM01000012">
    <property type="protein sequence ID" value="TDQ46825.1"/>
    <property type="molecule type" value="Genomic_DNA"/>
</dbReference>
<evidence type="ECO:0000259" key="6">
    <source>
        <dbReference type="Pfam" id="PF22429"/>
    </source>
</evidence>
<dbReference type="SUPFAM" id="SSF51556">
    <property type="entry name" value="Metallo-dependent hydrolases"/>
    <property type="match status" value="1"/>
</dbReference>
<dbReference type="NCBIfam" id="NF006681">
    <property type="entry name" value="PRK09229.1-2"/>
    <property type="match status" value="1"/>
</dbReference>
<dbReference type="OrthoDB" id="9796020at2"/>
<evidence type="ECO:0000259" key="5">
    <source>
        <dbReference type="Pfam" id="PF01979"/>
    </source>
</evidence>
<dbReference type="Gene3D" id="3.20.20.140">
    <property type="entry name" value="Metal-dependent hydrolases"/>
    <property type="match status" value="1"/>
</dbReference>
<dbReference type="PANTHER" id="PTHR11271:SF48">
    <property type="entry name" value="AMIDOHYDROLASE-RELATED DOMAIN-CONTAINING PROTEIN"/>
    <property type="match status" value="1"/>
</dbReference>
<sequence length="455" mass="50771">MKVFAKLALLPQGWARDVVIEVNAEGVIDGVQCNSSADGAQVLDGVLLPGMTNLHSHAFQRAMAGLTEYRQHEQDSFWSWRELMYRFAANITPEQLQHIAHWLYIEMLKAGFTGVCEFHYLHHDRDGNAFTDPAEMSQRIVNAANASGIALTHLPVLYRYAGFGQQAPKPGQKRFIHDLECYQRLLESLQKTVRNSHHQLGIAPHSLRAVDEDSLREALAMIDALDNNAPVHIHIAEQQQEVQDCLQFSGERPVQWLQRRFDVNRRWCLVHATHINEEERQTLARSGAVAGICTTTEANLGDGLFPIANYCQEGGAFGVGSDSNVSVSLVEELRWLEYGARLQAQRRAVLSNTEESVGQYLYSRAVRGGALASGRKTGAIAVGHSADFVVLQESELSDSPVPNARHLDHWLFVGHSARVRDVFVAGKRVVADGRHADEETAWQRYQSTLKVLLQA</sequence>
<dbReference type="Pfam" id="PF22429">
    <property type="entry name" value="HutF_N"/>
    <property type="match status" value="1"/>
</dbReference>
<evidence type="ECO:0000256" key="4">
    <source>
        <dbReference type="ARBA" id="ARBA00022833"/>
    </source>
</evidence>
<keyword evidence="8" id="KW-1185">Reference proteome</keyword>
<feature type="domain" description="Formimidoylglutamate deiminase N-terminal" evidence="6">
    <location>
        <begin position="3"/>
        <end position="40"/>
    </location>
</feature>
<dbReference type="RefSeq" id="WP_133591593.1">
    <property type="nucleotide sequence ID" value="NZ_CP037953.1"/>
</dbReference>
<name>A0A4R6UNQ2_9GAMM</name>
<evidence type="ECO:0000256" key="2">
    <source>
        <dbReference type="ARBA" id="ARBA00022723"/>
    </source>
</evidence>
<dbReference type="CDD" id="cd01313">
    <property type="entry name" value="Met_dep_hydrolase_E"/>
    <property type="match status" value="1"/>
</dbReference>
<reference evidence="7 8" key="1">
    <citation type="submission" date="2019-03" db="EMBL/GenBank/DDBJ databases">
        <title>Genomic Encyclopedia of Type Strains, Phase IV (KMG-IV): sequencing the most valuable type-strain genomes for metagenomic binning, comparative biology and taxonomic classification.</title>
        <authorList>
            <person name="Goeker M."/>
        </authorList>
    </citation>
    <scope>NUCLEOTIDE SEQUENCE [LARGE SCALE GENOMIC DNA]</scope>
    <source>
        <strain evidence="7 8">DSM 103792</strain>
    </source>
</reference>
<keyword evidence="4" id="KW-0862">Zinc</keyword>
<organism evidence="7 8">
    <name type="scientific">Permianibacter aggregans</name>
    <dbReference type="NCBI Taxonomy" id="1510150"/>
    <lineage>
        <taxon>Bacteria</taxon>
        <taxon>Pseudomonadati</taxon>
        <taxon>Pseudomonadota</taxon>
        <taxon>Gammaproteobacteria</taxon>
        <taxon>Pseudomonadales</taxon>
        <taxon>Pseudomonadaceae</taxon>
        <taxon>Permianibacter</taxon>
    </lineage>
</organism>
<keyword evidence="3" id="KW-0378">Hydrolase</keyword>
<dbReference type="Gene3D" id="2.30.40.10">
    <property type="entry name" value="Urease, subunit C, domain 1"/>
    <property type="match status" value="1"/>
</dbReference>
<comment type="caution">
    <text evidence="7">The sequence shown here is derived from an EMBL/GenBank/DDBJ whole genome shotgun (WGS) entry which is preliminary data.</text>
</comment>
<accession>A0A4R6UNQ2</accession>
<dbReference type="GO" id="GO:0005829">
    <property type="term" value="C:cytosol"/>
    <property type="evidence" value="ECO:0007669"/>
    <property type="project" value="TreeGrafter"/>
</dbReference>
<dbReference type="InterPro" id="IPR010252">
    <property type="entry name" value="HutF"/>
</dbReference>
<dbReference type="InterPro" id="IPR051607">
    <property type="entry name" value="Metallo-dep_hydrolases"/>
</dbReference>
<evidence type="ECO:0000256" key="3">
    <source>
        <dbReference type="ARBA" id="ARBA00022801"/>
    </source>
</evidence>
<dbReference type="Pfam" id="PF01979">
    <property type="entry name" value="Amidohydro_1"/>
    <property type="match status" value="1"/>
</dbReference>
<evidence type="ECO:0000256" key="1">
    <source>
        <dbReference type="ARBA" id="ARBA00001947"/>
    </source>
</evidence>
<gene>
    <name evidence="7" type="ORF">EV696_11287</name>
</gene>
<evidence type="ECO:0000313" key="7">
    <source>
        <dbReference type="EMBL" id="TDQ46825.1"/>
    </source>
</evidence>
<dbReference type="GO" id="GO:0019239">
    <property type="term" value="F:deaminase activity"/>
    <property type="evidence" value="ECO:0007669"/>
    <property type="project" value="TreeGrafter"/>
</dbReference>
<dbReference type="InterPro" id="IPR011059">
    <property type="entry name" value="Metal-dep_hydrolase_composite"/>
</dbReference>
<dbReference type="PANTHER" id="PTHR11271">
    <property type="entry name" value="GUANINE DEAMINASE"/>
    <property type="match status" value="1"/>
</dbReference>
<dbReference type="NCBIfam" id="NF006684">
    <property type="entry name" value="PRK09229.1-5"/>
    <property type="match status" value="1"/>
</dbReference>
<dbReference type="SUPFAM" id="SSF51338">
    <property type="entry name" value="Composite domain of metallo-dependent hydrolases"/>
    <property type="match status" value="1"/>
</dbReference>
<dbReference type="NCBIfam" id="TIGR02022">
    <property type="entry name" value="hutF"/>
    <property type="match status" value="1"/>
</dbReference>
<dbReference type="InterPro" id="IPR055156">
    <property type="entry name" value="HutF-like_N"/>
</dbReference>
<protein>
    <submittedName>
        <fullName evidence="7">Formimidoylglutamate deiminase</fullName>
    </submittedName>
</protein>
<proteinExistence type="predicted"/>